<proteinExistence type="predicted"/>
<sequence length="115" mass="13002">MFTVPRRCSPAPANCHRLPYTQRPIQLPSFESSLLPGTSWKPRYSPYQHHFKPSLPWIRTLPSVQSPSTCPDSGVDGKPSHPISPVHVPRPTPSLPYHRHYQPKVLTRTSVAMQS</sequence>
<dbReference type="EMBL" id="MU004535">
    <property type="protein sequence ID" value="KAF2648502.1"/>
    <property type="molecule type" value="Genomic_DNA"/>
</dbReference>
<reference evidence="2" key="1">
    <citation type="journal article" date="2020" name="Stud. Mycol.">
        <title>101 Dothideomycetes genomes: a test case for predicting lifestyles and emergence of pathogens.</title>
        <authorList>
            <person name="Haridas S."/>
            <person name="Albert R."/>
            <person name="Binder M."/>
            <person name="Bloem J."/>
            <person name="Labutti K."/>
            <person name="Salamov A."/>
            <person name="Andreopoulos B."/>
            <person name="Baker S."/>
            <person name="Barry K."/>
            <person name="Bills G."/>
            <person name="Bluhm B."/>
            <person name="Cannon C."/>
            <person name="Castanera R."/>
            <person name="Culley D."/>
            <person name="Daum C."/>
            <person name="Ezra D."/>
            <person name="Gonzalez J."/>
            <person name="Henrissat B."/>
            <person name="Kuo A."/>
            <person name="Liang C."/>
            <person name="Lipzen A."/>
            <person name="Lutzoni F."/>
            <person name="Magnuson J."/>
            <person name="Mondo S."/>
            <person name="Nolan M."/>
            <person name="Ohm R."/>
            <person name="Pangilinan J."/>
            <person name="Park H.-J."/>
            <person name="Ramirez L."/>
            <person name="Alfaro M."/>
            <person name="Sun H."/>
            <person name="Tritt A."/>
            <person name="Yoshinaga Y."/>
            <person name="Zwiers L.-H."/>
            <person name="Turgeon B."/>
            <person name="Goodwin S."/>
            <person name="Spatafora J."/>
            <person name="Crous P."/>
            <person name="Grigoriev I."/>
        </authorList>
    </citation>
    <scope>NUCLEOTIDE SEQUENCE</scope>
    <source>
        <strain evidence="2">CBS 122681</strain>
    </source>
</reference>
<accession>A0A6A6SM03</accession>
<evidence type="ECO:0000313" key="2">
    <source>
        <dbReference type="EMBL" id="KAF2648502.1"/>
    </source>
</evidence>
<organism evidence="2 3">
    <name type="scientific">Lophiostoma macrostomum CBS 122681</name>
    <dbReference type="NCBI Taxonomy" id="1314788"/>
    <lineage>
        <taxon>Eukaryota</taxon>
        <taxon>Fungi</taxon>
        <taxon>Dikarya</taxon>
        <taxon>Ascomycota</taxon>
        <taxon>Pezizomycotina</taxon>
        <taxon>Dothideomycetes</taxon>
        <taxon>Pleosporomycetidae</taxon>
        <taxon>Pleosporales</taxon>
        <taxon>Lophiostomataceae</taxon>
        <taxon>Lophiostoma</taxon>
    </lineage>
</organism>
<name>A0A6A6SM03_9PLEO</name>
<dbReference type="Proteomes" id="UP000799324">
    <property type="component" value="Unassembled WGS sequence"/>
</dbReference>
<keyword evidence="3" id="KW-1185">Reference proteome</keyword>
<dbReference type="AlphaFoldDB" id="A0A6A6SM03"/>
<feature type="region of interest" description="Disordered" evidence="1">
    <location>
        <begin position="65"/>
        <end position="101"/>
    </location>
</feature>
<protein>
    <submittedName>
        <fullName evidence="2">Uncharacterized protein</fullName>
    </submittedName>
</protein>
<evidence type="ECO:0000256" key="1">
    <source>
        <dbReference type="SAM" id="MobiDB-lite"/>
    </source>
</evidence>
<gene>
    <name evidence="2" type="ORF">K491DRAFT_242778</name>
</gene>
<evidence type="ECO:0000313" key="3">
    <source>
        <dbReference type="Proteomes" id="UP000799324"/>
    </source>
</evidence>